<sequence length="1180" mass="134532">MFFDLKIASQFNAPDSAAQVFCYSIGKASVDDLKKKFKEQGLDTSLLQNNSFSYLVLISDEAQNRADFYFSQDEVKEEHFDINSLVKINRLSTVGIKKQKSDNCADSKTKAQQDKTEDLKTLEHLVLLIEQMEQLSEEKLDDLPQLFKEISRLAKSISYNDKGEHAHHYIRNKYGNINRHDNAKRRPNGLELTYLSALDQIISTEFDKLTIRQGLQDLKNDFRNIKNKIRSILNAERNNKSPGSILAGFKISPHLIALVQYTYSQKHIHRISSLLNDLHSLDLDYENKEHRYYLGRVLARIGELSKELIDFLNFGKDSGVFTFFKKIRDKLAHEHQSMHPDSHGHILRRIAEQWIPRLIEALGHFKHSVLIPEDNAEPGVLWQYMMNSRVSLEAKSLTANEKRECRAIIDAFSQDHFVLPEAIEPEAKEHHVAPVKAVKKASRINHNVATMSPLQGLLELEKLIEHRQSIYNKNEHVLLAGIKQISKMYQLNIPIIKFIKNYNVKVVNENTPEWIIPFDEKKPLDFKEIVSFIQKMKERYSADLPPSIDVPLKRARSERDQNSSINSPNKGQSEVKKVSGSDIKKLARVKCLADELEYANQLRRSDSAVKKYALEFSISKIGQLIKDILDKDTKLIKKFAPIDLIKSMTSTIKARNQLMHTTALDNDLDTHRILLREVLPIKAEIQAIDHLIEHQELNSCDDQYDGLFKIAEAYIILKKYDEADACFESLIKSSNLSISLYIELMLSRAWLYGLCAEKALDEQNSQTAYTYFYKKLGLMENLLQFIVAHDLLSLYEHLAAFMSQTISLTLLAMKQFDDTVNLNHLLLANKSKTSDLNTSTLLDMLSNIATATLDKELERTKDGNAAKNLGTARIQKAAALFFEIESRYTQLGLPKESSNYISMLSRYIEALVWSAEIGSILQARTLFKQLKSISESTPMRENQPVLIQVNLIGQLIDYVSDMIKTEGIDGSKSKECEQGTDVWELKKLYLLKSFYISIGKEAELLKRIDEMSANLLLKYGSSTFNEMMCSILSKVKELESEVPFISYEVPQNLRLGLGKNTESRTNTTPIDKLKSNSYSFFDVSKARTLIKNQLHLLTGHSGWNISTKPNLLFWLEVPDLDTAGRVKEQLNNTHALKVGVFYKKGTTQPIVQCTDVILSQFLHAVPSQPVASRTQATVSA</sequence>
<organism evidence="3 5">
    <name type="scientific">Legionella quateirensis</name>
    <dbReference type="NCBI Taxonomy" id="45072"/>
    <lineage>
        <taxon>Bacteria</taxon>
        <taxon>Pseudomonadati</taxon>
        <taxon>Pseudomonadota</taxon>
        <taxon>Gammaproteobacteria</taxon>
        <taxon>Legionellales</taxon>
        <taxon>Legionellaceae</taxon>
        <taxon>Legionella</taxon>
    </lineage>
</organism>
<dbReference type="OrthoDB" id="32875at118969"/>
<evidence type="ECO:0000313" key="5">
    <source>
        <dbReference type="Proteomes" id="UP000254230"/>
    </source>
</evidence>
<evidence type="ECO:0000256" key="1">
    <source>
        <dbReference type="SAM" id="MobiDB-lite"/>
    </source>
</evidence>
<dbReference type="Proteomes" id="UP000254230">
    <property type="component" value="Unassembled WGS sequence"/>
</dbReference>
<dbReference type="Proteomes" id="UP000054639">
    <property type="component" value="Unassembled WGS sequence"/>
</dbReference>
<dbReference type="EMBL" id="LNYR01000049">
    <property type="protein sequence ID" value="KTD42368.1"/>
    <property type="molecule type" value="Genomic_DNA"/>
</dbReference>
<evidence type="ECO:0000313" key="2">
    <source>
        <dbReference type="EMBL" id="KTD42368.1"/>
    </source>
</evidence>
<reference evidence="3 5" key="2">
    <citation type="submission" date="2018-06" db="EMBL/GenBank/DDBJ databases">
        <authorList>
            <consortium name="Pathogen Informatics"/>
            <person name="Doyle S."/>
        </authorList>
    </citation>
    <scope>NUCLEOTIDE SEQUENCE [LARGE SCALE GENOMIC DNA]</scope>
    <source>
        <strain evidence="3 5">NCTC12376</strain>
    </source>
</reference>
<dbReference type="EMBL" id="UGOW01000001">
    <property type="protein sequence ID" value="STY17145.1"/>
    <property type="molecule type" value="Genomic_DNA"/>
</dbReference>
<feature type="compositionally biased region" description="Polar residues" evidence="1">
    <location>
        <begin position="562"/>
        <end position="572"/>
    </location>
</feature>
<evidence type="ECO:0000313" key="3">
    <source>
        <dbReference type="EMBL" id="STY17145.1"/>
    </source>
</evidence>
<feature type="region of interest" description="Disordered" evidence="1">
    <location>
        <begin position="551"/>
        <end position="578"/>
    </location>
</feature>
<proteinExistence type="predicted"/>
<reference evidence="2 4" key="1">
    <citation type="submission" date="2015-11" db="EMBL/GenBank/DDBJ databases">
        <title>Genomic analysis of 38 Legionella species identifies large and diverse effector repertoires.</title>
        <authorList>
            <person name="Burstein D."/>
            <person name="Amaro F."/>
            <person name="Zusman T."/>
            <person name="Lifshitz Z."/>
            <person name="Cohen O."/>
            <person name="Gilbert J.A."/>
            <person name="Pupko T."/>
            <person name="Shuman H.A."/>
            <person name="Segal G."/>
        </authorList>
    </citation>
    <scope>NUCLEOTIDE SEQUENCE [LARGE SCALE GENOMIC DNA]</scope>
    <source>
        <strain evidence="2 4">ATCC 49507</strain>
    </source>
</reference>
<accession>A0A378KRE1</accession>
<feature type="compositionally biased region" description="Basic and acidic residues" evidence="1">
    <location>
        <begin position="551"/>
        <end position="561"/>
    </location>
</feature>
<protein>
    <submittedName>
        <fullName evidence="3">Uncharacterized protein</fullName>
    </submittedName>
</protein>
<keyword evidence="4" id="KW-1185">Reference proteome</keyword>
<dbReference type="RefSeq" id="WP_058475464.1">
    <property type="nucleotide sequence ID" value="NZ_CAAAIL010000012.1"/>
</dbReference>
<gene>
    <name evidence="2" type="ORF">Lqua_3346</name>
    <name evidence="3" type="ORF">NCTC12376_00939</name>
</gene>
<dbReference type="AlphaFoldDB" id="A0A378KRE1"/>
<name>A0A378KRE1_9GAMM</name>
<evidence type="ECO:0000313" key="4">
    <source>
        <dbReference type="Proteomes" id="UP000054639"/>
    </source>
</evidence>